<evidence type="ECO:0000256" key="7">
    <source>
        <dbReference type="ARBA" id="ARBA00022692"/>
    </source>
</evidence>
<feature type="transmembrane region" description="Helical" evidence="16">
    <location>
        <begin position="149"/>
        <end position="170"/>
    </location>
</feature>
<dbReference type="InterPro" id="IPR003661">
    <property type="entry name" value="HisK_dim/P_dom"/>
</dbReference>
<dbReference type="SMART" id="SM00387">
    <property type="entry name" value="HATPase_c"/>
    <property type="match status" value="1"/>
</dbReference>
<dbReference type="CDD" id="cd00082">
    <property type="entry name" value="HisKA"/>
    <property type="match status" value="1"/>
</dbReference>
<evidence type="ECO:0000256" key="15">
    <source>
        <dbReference type="PROSITE-ProRule" id="PRU00169"/>
    </source>
</evidence>
<keyword evidence="5 15" id="KW-0597">Phosphoprotein</keyword>
<evidence type="ECO:0000259" key="19">
    <source>
        <dbReference type="PROSITE" id="PS50885"/>
    </source>
</evidence>
<dbReference type="CDD" id="cd16922">
    <property type="entry name" value="HATPase_EvgS-ArcB-TorS-like"/>
    <property type="match status" value="1"/>
</dbReference>
<dbReference type="SMART" id="SM00388">
    <property type="entry name" value="HisKA"/>
    <property type="match status" value="1"/>
</dbReference>
<dbReference type="SUPFAM" id="SSF158472">
    <property type="entry name" value="HAMP domain-like"/>
    <property type="match status" value="1"/>
</dbReference>
<evidence type="ECO:0000256" key="6">
    <source>
        <dbReference type="ARBA" id="ARBA00022679"/>
    </source>
</evidence>
<evidence type="ECO:0000256" key="14">
    <source>
        <dbReference type="PROSITE-ProRule" id="PRU00110"/>
    </source>
</evidence>
<dbReference type="PROSITE" id="PS50894">
    <property type="entry name" value="HPT"/>
    <property type="match status" value="1"/>
</dbReference>
<keyword evidence="7 16" id="KW-0812">Transmembrane</keyword>
<dbReference type="Pfam" id="PF01627">
    <property type="entry name" value="Hpt"/>
    <property type="match status" value="1"/>
</dbReference>
<dbReference type="SUPFAM" id="SSF52172">
    <property type="entry name" value="CheY-like"/>
    <property type="match status" value="1"/>
</dbReference>
<evidence type="ECO:0000259" key="18">
    <source>
        <dbReference type="PROSITE" id="PS50110"/>
    </source>
</evidence>
<keyword evidence="13 16" id="KW-0472">Membrane</keyword>
<reference evidence="21 22" key="1">
    <citation type="submission" date="2024-04" db="EMBL/GenBank/DDBJ databases">
        <title>Dissimilatory iodate-reducing microorganisms contribute to the enrichment of iodine in groundwater.</title>
        <authorList>
            <person name="Jiang Z."/>
        </authorList>
    </citation>
    <scope>NUCLEOTIDE SEQUENCE [LARGE SCALE GENOMIC DNA]</scope>
    <source>
        <strain evidence="21 22">NCP973</strain>
    </source>
</reference>
<gene>
    <name evidence="21" type="ORF">AADV58_11190</name>
</gene>
<evidence type="ECO:0000313" key="21">
    <source>
        <dbReference type="EMBL" id="WZJ20518.1"/>
    </source>
</evidence>
<comment type="catalytic activity">
    <reaction evidence="1">
        <text>ATP + protein L-histidine = ADP + protein N-phospho-L-histidine.</text>
        <dbReference type="EC" id="2.7.13.3"/>
    </reaction>
</comment>
<dbReference type="SUPFAM" id="SSF55874">
    <property type="entry name" value="ATPase domain of HSP90 chaperone/DNA topoisomerase II/histidine kinase"/>
    <property type="match status" value="1"/>
</dbReference>
<dbReference type="InterPro" id="IPR005467">
    <property type="entry name" value="His_kinase_dom"/>
</dbReference>
<comment type="subcellular location">
    <subcellularLocation>
        <location evidence="2">Cell membrane</location>
        <topology evidence="2">Multi-pass membrane protein</topology>
    </subcellularLocation>
</comment>
<dbReference type="EC" id="2.7.13.3" evidence="3"/>
<evidence type="ECO:0000256" key="5">
    <source>
        <dbReference type="ARBA" id="ARBA00022553"/>
    </source>
</evidence>
<feature type="domain" description="HAMP" evidence="19">
    <location>
        <begin position="168"/>
        <end position="220"/>
    </location>
</feature>
<evidence type="ECO:0000256" key="11">
    <source>
        <dbReference type="ARBA" id="ARBA00022989"/>
    </source>
</evidence>
<dbReference type="SUPFAM" id="SSF47384">
    <property type="entry name" value="Homodimeric domain of signal transducing histidine kinase"/>
    <property type="match status" value="1"/>
</dbReference>
<evidence type="ECO:0000256" key="8">
    <source>
        <dbReference type="ARBA" id="ARBA00022741"/>
    </source>
</evidence>
<dbReference type="Pfam" id="PF00672">
    <property type="entry name" value="HAMP"/>
    <property type="match status" value="1"/>
</dbReference>
<feature type="modified residue" description="Phosphohistidine" evidence="14">
    <location>
        <position position="726"/>
    </location>
</feature>
<dbReference type="EMBL" id="CP151406">
    <property type="protein sequence ID" value="WZJ20518.1"/>
    <property type="molecule type" value="Genomic_DNA"/>
</dbReference>
<dbReference type="InterPro" id="IPR004358">
    <property type="entry name" value="Sig_transdc_His_kin-like_C"/>
</dbReference>
<keyword evidence="22" id="KW-1185">Reference proteome</keyword>
<dbReference type="Gene3D" id="3.40.50.2300">
    <property type="match status" value="1"/>
</dbReference>
<dbReference type="PRINTS" id="PR00344">
    <property type="entry name" value="BCTRLSENSOR"/>
</dbReference>
<keyword evidence="8" id="KW-0547">Nucleotide-binding</keyword>
<dbReference type="Gene3D" id="1.10.287.130">
    <property type="match status" value="1"/>
</dbReference>
<dbReference type="SUPFAM" id="SSF47226">
    <property type="entry name" value="Histidine-containing phosphotransfer domain, HPT domain"/>
    <property type="match status" value="1"/>
</dbReference>
<keyword evidence="9" id="KW-0418">Kinase</keyword>
<dbReference type="RefSeq" id="WP_341743203.1">
    <property type="nucleotide sequence ID" value="NZ_CP151406.1"/>
</dbReference>
<keyword evidence="12" id="KW-0902">Two-component regulatory system</keyword>
<proteinExistence type="predicted"/>
<protein>
    <recommendedName>
        <fullName evidence="3">histidine kinase</fullName>
        <ecNumber evidence="3">2.7.13.3</ecNumber>
    </recommendedName>
</protein>
<evidence type="ECO:0000256" key="4">
    <source>
        <dbReference type="ARBA" id="ARBA00022475"/>
    </source>
</evidence>
<evidence type="ECO:0000259" key="20">
    <source>
        <dbReference type="PROSITE" id="PS50894"/>
    </source>
</evidence>
<dbReference type="InterPro" id="IPR003594">
    <property type="entry name" value="HATPase_dom"/>
</dbReference>
<dbReference type="InterPro" id="IPR003660">
    <property type="entry name" value="HAMP_dom"/>
</dbReference>
<keyword evidence="6" id="KW-0808">Transferase</keyword>
<dbReference type="PANTHER" id="PTHR45339">
    <property type="entry name" value="HYBRID SIGNAL TRANSDUCTION HISTIDINE KINASE J"/>
    <property type="match status" value="1"/>
</dbReference>
<dbReference type="InterPro" id="IPR036641">
    <property type="entry name" value="HPT_dom_sf"/>
</dbReference>
<feature type="modified residue" description="4-aspartylphosphate" evidence="15">
    <location>
        <position position="569"/>
    </location>
</feature>
<evidence type="ECO:0000256" key="3">
    <source>
        <dbReference type="ARBA" id="ARBA00012438"/>
    </source>
</evidence>
<dbReference type="CDD" id="cd06225">
    <property type="entry name" value="HAMP"/>
    <property type="match status" value="1"/>
</dbReference>
<dbReference type="PROSITE" id="PS50109">
    <property type="entry name" value="HIS_KIN"/>
    <property type="match status" value="1"/>
</dbReference>
<dbReference type="Pfam" id="PF00512">
    <property type="entry name" value="HisKA"/>
    <property type="match status" value="1"/>
</dbReference>
<evidence type="ECO:0000256" key="9">
    <source>
        <dbReference type="ARBA" id="ARBA00022777"/>
    </source>
</evidence>
<name>A0ABZ2XEB7_9RHOO</name>
<dbReference type="Pfam" id="PF02518">
    <property type="entry name" value="HATPase_c"/>
    <property type="match status" value="1"/>
</dbReference>
<dbReference type="SMART" id="SM00304">
    <property type="entry name" value="HAMP"/>
    <property type="match status" value="1"/>
</dbReference>
<dbReference type="InterPro" id="IPR008207">
    <property type="entry name" value="Sig_transdc_His_kin_Hpt_dom"/>
</dbReference>
<dbReference type="Proteomes" id="UP001479520">
    <property type="component" value="Chromosome"/>
</dbReference>
<sequence>MSLRWKLILPLLFALGLAGVSIQAYWLPRSLERIERDHLQSMQRHLESMAETLVPMVMGQQLDIINENLDALMAKNPDWLFISLIDTRARQLYPLLTGDAPAISTQQADVRSLKVELKFGGRPLAIMEAHVDLSSYLAEQRAEVINSGLAMMALLVLAIVTIALMVEALIHRPLRRLALAASELAQGKYDTPLPVAGQDVMGELVHDFDAMRTTLGKQHAALQREIDEHLLAEAELNTYRKHLEEQVATRTAELAAAKSVAEAANQAKSSFLANMSHEIRTPMNAIIGLTHLLRGDASPEQVERLGKIDAAGKHLLSIINDILDISKIEAGKLQLEHSDFALPAVLDHVHSMIADAARERGLEIRVDPDAVPVWLRGDVMRLRQCLLNYASNALKFTAQGHVTLAAELLEENGDALFVRFSVSDTGIGIAPEKLAGLFQSFTQADASTTRQYGGTGLGLSITRRLAEMMGGSAGAESVAGQGSTFWFTARLQRGHGVLPATPMQVADAEFQLRSRHQRARLLLAEDHPVNREVALELLHAVNLAVDVAEDGVEALELARKQRYDLVLMDIQMPNLDGLEATRAIRALAGWQDIPILAMTANAFDEDRLAAMLAGMNDHVAKPVDPDMLYATLLKWLPVTGEFVEAGATAPEEQASETVVDDDGELRARLAGIADLDLETGLRLVRGKLAGYRKVLAMCVADHATDAQTLAELIEKNDLLAAEKVAHKLKGAAGSIGALPIHQLVTELDKALKQGDRAAAELALLPLADRLPRFIDALREALSPR</sequence>
<keyword evidence="11 16" id="KW-1133">Transmembrane helix</keyword>
<dbReference type="InterPro" id="IPR036890">
    <property type="entry name" value="HATPase_C_sf"/>
</dbReference>
<evidence type="ECO:0000259" key="17">
    <source>
        <dbReference type="PROSITE" id="PS50109"/>
    </source>
</evidence>
<dbReference type="SMART" id="SM00448">
    <property type="entry name" value="REC"/>
    <property type="match status" value="1"/>
</dbReference>
<dbReference type="InterPro" id="IPR036097">
    <property type="entry name" value="HisK_dim/P_sf"/>
</dbReference>
<evidence type="ECO:0000256" key="1">
    <source>
        <dbReference type="ARBA" id="ARBA00000085"/>
    </source>
</evidence>
<feature type="domain" description="Histidine kinase" evidence="17">
    <location>
        <begin position="274"/>
        <end position="493"/>
    </location>
</feature>
<feature type="domain" description="Response regulatory" evidence="18">
    <location>
        <begin position="520"/>
        <end position="636"/>
    </location>
</feature>
<evidence type="ECO:0000256" key="2">
    <source>
        <dbReference type="ARBA" id="ARBA00004651"/>
    </source>
</evidence>
<evidence type="ECO:0000256" key="16">
    <source>
        <dbReference type="SAM" id="Phobius"/>
    </source>
</evidence>
<feature type="domain" description="HPt" evidence="20">
    <location>
        <begin position="687"/>
        <end position="784"/>
    </location>
</feature>
<keyword evidence="4" id="KW-1003">Cell membrane</keyword>
<dbReference type="InterPro" id="IPR011006">
    <property type="entry name" value="CheY-like_superfamily"/>
</dbReference>
<evidence type="ECO:0000313" key="22">
    <source>
        <dbReference type="Proteomes" id="UP001479520"/>
    </source>
</evidence>
<keyword evidence="10" id="KW-0067">ATP-binding</keyword>
<dbReference type="PROSITE" id="PS50885">
    <property type="entry name" value="HAMP"/>
    <property type="match status" value="1"/>
</dbReference>
<evidence type="ECO:0000256" key="10">
    <source>
        <dbReference type="ARBA" id="ARBA00022840"/>
    </source>
</evidence>
<dbReference type="Gene3D" id="3.30.565.10">
    <property type="entry name" value="Histidine kinase-like ATPase, C-terminal domain"/>
    <property type="match status" value="1"/>
</dbReference>
<dbReference type="CDD" id="cd17546">
    <property type="entry name" value="REC_hyHK_CKI1_RcsC-like"/>
    <property type="match status" value="1"/>
</dbReference>
<dbReference type="PROSITE" id="PS50110">
    <property type="entry name" value="RESPONSE_REGULATORY"/>
    <property type="match status" value="1"/>
</dbReference>
<dbReference type="PANTHER" id="PTHR45339:SF1">
    <property type="entry name" value="HYBRID SIGNAL TRANSDUCTION HISTIDINE KINASE J"/>
    <property type="match status" value="1"/>
</dbReference>
<evidence type="ECO:0000256" key="13">
    <source>
        <dbReference type="ARBA" id="ARBA00023136"/>
    </source>
</evidence>
<dbReference type="Gene3D" id="6.10.340.10">
    <property type="match status" value="1"/>
</dbReference>
<dbReference type="InterPro" id="IPR001789">
    <property type="entry name" value="Sig_transdc_resp-reg_receiver"/>
</dbReference>
<organism evidence="21 22">
    <name type="scientific">Azonexus hydrophilus</name>
    <dbReference type="NCBI Taxonomy" id="418702"/>
    <lineage>
        <taxon>Bacteria</taxon>
        <taxon>Pseudomonadati</taxon>
        <taxon>Pseudomonadota</taxon>
        <taxon>Betaproteobacteria</taxon>
        <taxon>Rhodocyclales</taxon>
        <taxon>Azonexaceae</taxon>
        <taxon>Azonexus</taxon>
    </lineage>
</organism>
<evidence type="ECO:0000256" key="12">
    <source>
        <dbReference type="ARBA" id="ARBA00023012"/>
    </source>
</evidence>
<dbReference type="Gene3D" id="1.20.120.160">
    <property type="entry name" value="HPT domain"/>
    <property type="match status" value="1"/>
</dbReference>
<dbReference type="Pfam" id="PF00072">
    <property type="entry name" value="Response_reg"/>
    <property type="match status" value="1"/>
</dbReference>
<accession>A0ABZ2XEB7</accession>